<dbReference type="AlphaFoldDB" id="A0A9E5A3Z5"/>
<comment type="subcellular location">
    <subcellularLocation>
        <location evidence="8">Cytoplasm</location>
    </subcellularLocation>
</comment>
<dbReference type="Gene3D" id="6.20.50.20">
    <property type="match status" value="1"/>
</dbReference>
<sequence length="123" mass="15037">MRRGRRPRWMLKIAEERIDVLFKLAEESYNTHPHRSDRYVEMARNIATKYNVRMPRIWKRRFCKNCYKFLKPGKNCQIRLKNSCIIIKCLECGNVVTLPYIREQKDKRRRRVESHIIKEGINE</sequence>
<keyword evidence="7 8" id="KW-0862">Zinc</keyword>
<comment type="subunit">
    <text evidence="8">Consists of a catalytic RNA component and at least 4-5 protein subunits.</text>
</comment>
<keyword evidence="6 8" id="KW-0378">Hydrolase</keyword>
<evidence type="ECO:0000256" key="3">
    <source>
        <dbReference type="ARBA" id="ARBA00022722"/>
    </source>
</evidence>
<feature type="binding site" evidence="8">
    <location>
        <position position="89"/>
    </location>
    <ligand>
        <name>Zn(2+)</name>
        <dbReference type="ChEBI" id="CHEBI:29105"/>
    </ligand>
</feature>
<gene>
    <name evidence="8" type="primary">rnp4</name>
    <name evidence="10" type="ORF">O3H35_16620</name>
    <name evidence="9" type="ORF">O3H54_11890</name>
</gene>
<keyword evidence="11" id="KW-1185">Reference proteome</keyword>
<dbReference type="Proteomes" id="UP001074446">
    <property type="component" value="Unassembled WGS sequence"/>
</dbReference>
<keyword evidence="2 8" id="KW-0819">tRNA processing</keyword>
<evidence type="ECO:0000313" key="11">
    <source>
        <dbReference type="Proteomes" id="UP001068021"/>
    </source>
</evidence>
<dbReference type="GO" id="GO:0005737">
    <property type="term" value="C:cytoplasm"/>
    <property type="evidence" value="ECO:0007669"/>
    <property type="project" value="UniProtKB-SubCell"/>
</dbReference>
<dbReference type="PANTHER" id="PTHR14742:SF0">
    <property type="entry name" value="RIBONUCLEASE P PROTEIN SUBUNIT P21"/>
    <property type="match status" value="1"/>
</dbReference>
<dbReference type="GO" id="GO:0030677">
    <property type="term" value="C:ribonuclease P complex"/>
    <property type="evidence" value="ECO:0007669"/>
    <property type="project" value="UniProtKB-UniRule"/>
</dbReference>
<evidence type="ECO:0000256" key="2">
    <source>
        <dbReference type="ARBA" id="ARBA00022694"/>
    </source>
</evidence>
<comment type="similarity">
    <text evidence="8">Belongs to the eukaryotic/archaeal RNase P protein component 4 family.</text>
</comment>
<dbReference type="GO" id="GO:0001682">
    <property type="term" value="P:tRNA 5'-leader removal"/>
    <property type="evidence" value="ECO:0007669"/>
    <property type="project" value="UniProtKB-UniRule"/>
</dbReference>
<dbReference type="EC" id="3.1.26.5" evidence="8"/>
<evidence type="ECO:0000256" key="6">
    <source>
        <dbReference type="ARBA" id="ARBA00022801"/>
    </source>
</evidence>
<dbReference type="HAMAP" id="MF_00757">
    <property type="entry name" value="RNase_P_4"/>
    <property type="match status" value="1"/>
</dbReference>
<evidence type="ECO:0000313" key="9">
    <source>
        <dbReference type="EMBL" id="MCZ3366581.1"/>
    </source>
</evidence>
<protein>
    <recommendedName>
        <fullName evidence="8">Ribonuclease P protein component 4</fullName>
        <shortName evidence="8">RNase P component 4</shortName>
        <ecNumber evidence="8">3.1.26.5</ecNumber>
    </recommendedName>
    <alternativeName>
        <fullName evidence="8">Rpp21</fullName>
    </alternativeName>
</protein>
<dbReference type="Gene3D" id="1.20.5.420">
    <property type="entry name" value="Immunoglobulin FC, subunit C"/>
    <property type="match status" value="1"/>
</dbReference>
<feature type="binding site" evidence="8">
    <location>
        <position position="66"/>
    </location>
    <ligand>
        <name>Zn(2+)</name>
        <dbReference type="ChEBI" id="CHEBI:29105"/>
    </ligand>
</feature>
<keyword evidence="5 8" id="KW-0255">Endonuclease</keyword>
<organism evidence="10">
    <name type="scientific">Methanobacterium veterum</name>
    <dbReference type="NCBI Taxonomy" id="408577"/>
    <lineage>
        <taxon>Archaea</taxon>
        <taxon>Methanobacteriati</taxon>
        <taxon>Methanobacteriota</taxon>
        <taxon>Methanomada group</taxon>
        <taxon>Methanobacteria</taxon>
        <taxon>Methanobacteriales</taxon>
        <taxon>Methanobacteriaceae</taxon>
        <taxon>Methanobacterium</taxon>
    </lineage>
</organism>
<accession>A0A9E5A3Z5</accession>
<dbReference type="GO" id="GO:0008270">
    <property type="term" value="F:zinc ion binding"/>
    <property type="evidence" value="ECO:0007669"/>
    <property type="project" value="UniProtKB-UniRule"/>
</dbReference>
<name>A0A9E5A3Z5_9EURY</name>
<dbReference type="Proteomes" id="UP001068021">
    <property type="component" value="Unassembled WGS sequence"/>
</dbReference>
<dbReference type="PIRSF" id="PIRSF004878">
    <property type="entry name" value="RNase_P_4"/>
    <property type="match status" value="1"/>
</dbReference>
<feature type="binding site" evidence="8">
    <location>
        <position position="92"/>
    </location>
    <ligand>
        <name>Zn(2+)</name>
        <dbReference type="ChEBI" id="CHEBI:29105"/>
    </ligand>
</feature>
<reference evidence="10" key="1">
    <citation type="submission" date="2022-12" db="EMBL/GenBank/DDBJ databases">
        <title>Reclassification of two methanogenic archaea species isolated from the Kolyma lowland permafrost.</title>
        <authorList>
            <person name="Trubitsyn V.E."/>
            <person name="Rivkina E.M."/>
            <person name="Shcherbakova V.A."/>
        </authorList>
    </citation>
    <scope>NUCLEOTIDE SEQUENCE</scope>
    <source>
        <strain evidence="9">M2</strain>
        <strain evidence="10">MK4</strain>
    </source>
</reference>
<dbReference type="InterPro" id="IPR016432">
    <property type="entry name" value="RNP4"/>
</dbReference>
<proteinExistence type="inferred from homology"/>
<evidence type="ECO:0000256" key="1">
    <source>
        <dbReference type="ARBA" id="ARBA00022490"/>
    </source>
</evidence>
<keyword evidence="3 8" id="KW-0540">Nuclease</keyword>
<dbReference type="Pfam" id="PF04032">
    <property type="entry name" value="Rpr2"/>
    <property type="match status" value="1"/>
</dbReference>
<keyword evidence="1 8" id="KW-0963">Cytoplasm</keyword>
<evidence type="ECO:0000256" key="8">
    <source>
        <dbReference type="HAMAP-Rule" id="MF_00757"/>
    </source>
</evidence>
<evidence type="ECO:0000256" key="4">
    <source>
        <dbReference type="ARBA" id="ARBA00022723"/>
    </source>
</evidence>
<dbReference type="GO" id="GO:0004526">
    <property type="term" value="F:ribonuclease P activity"/>
    <property type="evidence" value="ECO:0007669"/>
    <property type="project" value="UniProtKB-UniRule"/>
</dbReference>
<dbReference type="EMBL" id="JAPVES010000030">
    <property type="protein sequence ID" value="MCZ3374275.1"/>
    <property type="molecule type" value="Genomic_DNA"/>
</dbReference>
<dbReference type="RefSeq" id="WP_052376068.1">
    <property type="nucleotide sequence ID" value="NZ_JAPVER010000020.1"/>
</dbReference>
<evidence type="ECO:0000313" key="10">
    <source>
        <dbReference type="EMBL" id="MCZ3374275.1"/>
    </source>
</evidence>
<keyword evidence="4 8" id="KW-0479">Metal-binding</keyword>
<comment type="cofactor">
    <cofactor evidence="8">
        <name>Zn(2+)</name>
        <dbReference type="ChEBI" id="CHEBI:29105"/>
    </cofactor>
    <text evidence="8">Binds 1 zinc ion per subunit.</text>
</comment>
<evidence type="ECO:0000256" key="5">
    <source>
        <dbReference type="ARBA" id="ARBA00022759"/>
    </source>
</evidence>
<dbReference type="EMBL" id="JAPVER010000020">
    <property type="protein sequence ID" value="MCZ3366581.1"/>
    <property type="molecule type" value="Genomic_DNA"/>
</dbReference>
<evidence type="ECO:0000256" key="7">
    <source>
        <dbReference type="ARBA" id="ARBA00022833"/>
    </source>
</evidence>
<dbReference type="InterPro" id="IPR007175">
    <property type="entry name" value="Rpr2/Snm1/Rpp21"/>
</dbReference>
<comment type="function">
    <text evidence="8">Part of ribonuclease P, a protein complex that generates mature tRNA molecules by cleaving their 5'-ends.</text>
</comment>
<dbReference type="PANTHER" id="PTHR14742">
    <property type="entry name" value="RIBONUCLEASE P SUBUNIT P21"/>
    <property type="match status" value="1"/>
</dbReference>
<feature type="binding site" evidence="8">
    <location>
        <position position="63"/>
    </location>
    <ligand>
        <name>Zn(2+)</name>
        <dbReference type="ChEBI" id="CHEBI:29105"/>
    </ligand>
</feature>
<comment type="caution">
    <text evidence="10">The sequence shown here is derived from an EMBL/GenBank/DDBJ whole genome shotgun (WGS) entry which is preliminary data.</text>
</comment>
<comment type="catalytic activity">
    <reaction evidence="8">
        <text>Endonucleolytic cleavage of RNA, removing 5'-extranucleotides from tRNA precursor.</text>
        <dbReference type="EC" id="3.1.26.5"/>
    </reaction>
</comment>